<comment type="caution">
    <text evidence="8">Lacks conserved residue(s) required for the propagation of feature annotation.</text>
</comment>
<evidence type="ECO:0000313" key="10">
    <source>
        <dbReference type="Proteomes" id="UP001152795"/>
    </source>
</evidence>
<keyword evidence="5" id="KW-0472">Membrane</keyword>
<dbReference type="FunFam" id="2.10.70.10:FF:000011">
    <property type="entry name" value="CUB and sushi domain-containing protein 3 isoform A"/>
    <property type="match status" value="1"/>
</dbReference>
<comment type="caution">
    <text evidence="9">The sequence shown here is derived from an EMBL/GenBank/DDBJ whole genome shotgun (WGS) entry which is preliminary data.</text>
</comment>
<accession>A0A7D9DRL0</accession>
<evidence type="ECO:0000256" key="3">
    <source>
        <dbReference type="ARBA" id="ARBA00022729"/>
    </source>
</evidence>
<comment type="subcellular location">
    <subcellularLocation>
        <location evidence="1">Membrane</location>
    </subcellularLocation>
</comment>
<dbReference type="SMART" id="SM00327">
    <property type="entry name" value="VWA"/>
    <property type="match status" value="1"/>
</dbReference>
<evidence type="ECO:0000313" key="9">
    <source>
        <dbReference type="EMBL" id="CAB3991249.1"/>
    </source>
</evidence>
<dbReference type="InterPro" id="IPR000436">
    <property type="entry name" value="Sushi_SCR_CCP_dom"/>
</dbReference>
<dbReference type="CDD" id="cd01450">
    <property type="entry name" value="vWFA_subfamily_ECM"/>
    <property type="match status" value="1"/>
</dbReference>
<evidence type="ECO:0000256" key="4">
    <source>
        <dbReference type="ARBA" id="ARBA00022737"/>
    </source>
</evidence>
<gene>
    <name evidence="9" type="ORF">PACLA_8A052907</name>
</gene>
<dbReference type="PANTHER" id="PTHR46393">
    <property type="entry name" value="SUSHI DOMAIN-CONTAINING PROTEIN"/>
    <property type="match status" value="1"/>
</dbReference>
<dbReference type="PROSITE" id="PS50923">
    <property type="entry name" value="SUSHI"/>
    <property type="match status" value="3"/>
</dbReference>
<reference evidence="9" key="1">
    <citation type="submission" date="2020-04" db="EMBL/GenBank/DDBJ databases">
        <authorList>
            <person name="Alioto T."/>
            <person name="Alioto T."/>
            <person name="Gomez Garrido J."/>
        </authorList>
    </citation>
    <scope>NUCLEOTIDE SEQUENCE</scope>
    <source>
        <strain evidence="9">A484AB</strain>
    </source>
</reference>
<dbReference type="SUPFAM" id="SSF57535">
    <property type="entry name" value="Complement control module/SCR domain"/>
    <property type="match status" value="3"/>
</dbReference>
<dbReference type="CDD" id="cd00033">
    <property type="entry name" value="CCP"/>
    <property type="match status" value="3"/>
</dbReference>
<dbReference type="AlphaFoldDB" id="A0A7D9DRL0"/>
<keyword evidence="7" id="KW-0325">Glycoprotein</keyword>
<evidence type="ECO:0000256" key="6">
    <source>
        <dbReference type="ARBA" id="ARBA00023157"/>
    </source>
</evidence>
<keyword evidence="3" id="KW-0732">Signal</keyword>
<dbReference type="PRINTS" id="PR00453">
    <property type="entry name" value="VWFADOMAIN"/>
</dbReference>
<dbReference type="Gene3D" id="3.40.50.410">
    <property type="entry name" value="von Willebrand factor, type A domain"/>
    <property type="match status" value="1"/>
</dbReference>
<feature type="disulfide bond" evidence="8">
    <location>
        <begin position="184"/>
        <end position="211"/>
    </location>
</feature>
<evidence type="ECO:0000256" key="8">
    <source>
        <dbReference type="PROSITE-ProRule" id="PRU00302"/>
    </source>
</evidence>
<dbReference type="InterPro" id="IPR035976">
    <property type="entry name" value="Sushi/SCR/CCP_sf"/>
</dbReference>
<protein>
    <submittedName>
        <fullName evidence="9">Complement C2-like</fullName>
    </submittedName>
</protein>
<dbReference type="Pfam" id="PF00084">
    <property type="entry name" value="Sushi"/>
    <property type="match status" value="3"/>
</dbReference>
<proteinExistence type="predicted"/>
<dbReference type="PROSITE" id="PS50234">
    <property type="entry name" value="VWFA"/>
    <property type="match status" value="1"/>
</dbReference>
<sequence>MSNFLRLMITFVSLCVAGVAAKSNCTSPNMTSLLYIFRSNSKKSGTTVQASYKHRDWLFFRCRNNGQLVGSSLRICISGSWSGTKPVCISKATPPPQVKCKRLRNLKHGKIRGRRGVNAVVKFSCSSGYNIMGPKKLTCLATGKWSGHVPRCLKDVSCPKPGAPRNGVRDGTKFKYGRRVKYSCNTGYKLVGSVSRKCMSNGKWSGKRAKCVKIDPALELKEVADNLRKNLVNKFGLVTVDSRGRSGISSGASGLDFVFVLDSSASVGQTNFRRGIEFVQTIIKEYGVSTKPQGTRVAIVTFNAAAEIKFNLATNVMNDTDQAMRELGNIQFQGGGTNTEAALSKVYHDVSPEARKGSHKVLFLITDGRSNAGTNPRHFAGRLRERNYEIFAIGITKNADQDELKSIASQPYRSHIHLLADYATLEKLKDMITGKGYGKDIRGYDFT</sequence>
<dbReference type="SUPFAM" id="SSF53300">
    <property type="entry name" value="vWA-like"/>
    <property type="match status" value="1"/>
</dbReference>
<dbReference type="InterPro" id="IPR002035">
    <property type="entry name" value="VWF_A"/>
</dbReference>
<keyword evidence="4" id="KW-0677">Repeat</keyword>
<name>A0A7D9DRL0_PARCT</name>
<dbReference type="Gene3D" id="2.10.70.10">
    <property type="entry name" value="Complement Module, domain 1"/>
    <property type="match status" value="3"/>
</dbReference>
<keyword evidence="2 8" id="KW-0768">Sushi</keyword>
<dbReference type="PANTHER" id="PTHR46393:SF7">
    <property type="entry name" value="COMPLEMENT C2"/>
    <property type="match status" value="1"/>
</dbReference>
<dbReference type="EMBL" id="CACRXK020001813">
    <property type="protein sequence ID" value="CAB3991249.1"/>
    <property type="molecule type" value="Genomic_DNA"/>
</dbReference>
<keyword evidence="6 8" id="KW-1015">Disulfide bond</keyword>
<dbReference type="Proteomes" id="UP001152795">
    <property type="component" value="Unassembled WGS sequence"/>
</dbReference>
<dbReference type="Pfam" id="PF00092">
    <property type="entry name" value="VWA"/>
    <property type="match status" value="1"/>
</dbReference>
<dbReference type="SMART" id="SM00032">
    <property type="entry name" value="CCP"/>
    <property type="match status" value="3"/>
</dbReference>
<keyword evidence="10" id="KW-1185">Reference proteome</keyword>
<evidence type="ECO:0000256" key="5">
    <source>
        <dbReference type="ARBA" id="ARBA00023136"/>
    </source>
</evidence>
<organism evidence="9 10">
    <name type="scientific">Paramuricea clavata</name>
    <name type="common">Red gorgonian</name>
    <name type="synonym">Violescent sea-whip</name>
    <dbReference type="NCBI Taxonomy" id="317549"/>
    <lineage>
        <taxon>Eukaryota</taxon>
        <taxon>Metazoa</taxon>
        <taxon>Cnidaria</taxon>
        <taxon>Anthozoa</taxon>
        <taxon>Octocorallia</taxon>
        <taxon>Malacalcyonacea</taxon>
        <taxon>Plexauridae</taxon>
        <taxon>Paramuricea</taxon>
    </lineage>
</organism>
<evidence type="ECO:0000256" key="2">
    <source>
        <dbReference type="ARBA" id="ARBA00022659"/>
    </source>
</evidence>
<feature type="disulfide bond" evidence="8">
    <location>
        <begin position="125"/>
        <end position="152"/>
    </location>
</feature>
<dbReference type="InterPro" id="IPR036465">
    <property type="entry name" value="vWFA_dom_sf"/>
</dbReference>
<evidence type="ECO:0000256" key="1">
    <source>
        <dbReference type="ARBA" id="ARBA00004370"/>
    </source>
</evidence>
<dbReference type="GO" id="GO:0016020">
    <property type="term" value="C:membrane"/>
    <property type="evidence" value="ECO:0007669"/>
    <property type="project" value="UniProtKB-SubCell"/>
</dbReference>
<evidence type="ECO:0000256" key="7">
    <source>
        <dbReference type="ARBA" id="ARBA00023180"/>
    </source>
</evidence>
<dbReference type="OrthoDB" id="6127264at2759"/>